<name>A0AAN8XNT0_HALRR</name>
<dbReference type="AlphaFoldDB" id="A0AAN8XNT0"/>
<protein>
    <submittedName>
        <fullName evidence="1">Uncharacterized protein</fullName>
    </submittedName>
</protein>
<dbReference type="Pfam" id="PF06462">
    <property type="entry name" value="Hyd_WA"/>
    <property type="match status" value="1"/>
</dbReference>
<sequence length="95" mass="10465">VVWGVDTRGGVYMRQGPLSPPSPESLPPAWIQVDPVPLKGNAVFTKVYVGMKIHMVWAVDSNRRVYVREAIFPEIPIGLSWVPVAGLSALQLSIR</sequence>
<dbReference type="InterPro" id="IPR006624">
    <property type="entry name" value="Beta-propeller_rpt_TECPR"/>
</dbReference>
<evidence type="ECO:0000313" key="1">
    <source>
        <dbReference type="EMBL" id="KAK7081500.1"/>
    </source>
</evidence>
<feature type="non-terminal residue" evidence="1">
    <location>
        <position position="1"/>
    </location>
</feature>
<organism evidence="1 2">
    <name type="scientific">Halocaridina rubra</name>
    <name type="common">Hawaiian red shrimp</name>
    <dbReference type="NCBI Taxonomy" id="373956"/>
    <lineage>
        <taxon>Eukaryota</taxon>
        <taxon>Metazoa</taxon>
        <taxon>Ecdysozoa</taxon>
        <taxon>Arthropoda</taxon>
        <taxon>Crustacea</taxon>
        <taxon>Multicrustacea</taxon>
        <taxon>Malacostraca</taxon>
        <taxon>Eumalacostraca</taxon>
        <taxon>Eucarida</taxon>
        <taxon>Decapoda</taxon>
        <taxon>Pleocyemata</taxon>
        <taxon>Caridea</taxon>
        <taxon>Atyoidea</taxon>
        <taxon>Atyidae</taxon>
        <taxon>Halocaridina</taxon>
    </lineage>
</organism>
<dbReference type="EMBL" id="JAXCGZ010004771">
    <property type="protein sequence ID" value="KAK7081500.1"/>
    <property type="molecule type" value="Genomic_DNA"/>
</dbReference>
<comment type="caution">
    <text evidence="1">The sequence shown here is derived from an EMBL/GenBank/DDBJ whole genome shotgun (WGS) entry which is preliminary data.</text>
</comment>
<gene>
    <name evidence="1" type="ORF">SK128_009892</name>
</gene>
<dbReference type="Proteomes" id="UP001381693">
    <property type="component" value="Unassembled WGS sequence"/>
</dbReference>
<evidence type="ECO:0000313" key="2">
    <source>
        <dbReference type="Proteomes" id="UP001381693"/>
    </source>
</evidence>
<proteinExistence type="predicted"/>
<keyword evidence="2" id="KW-1185">Reference proteome</keyword>
<reference evidence="1 2" key="1">
    <citation type="submission" date="2023-11" db="EMBL/GenBank/DDBJ databases">
        <title>Halocaridina rubra genome assembly.</title>
        <authorList>
            <person name="Smith C."/>
        </authorList>
    </citation>
    <scope>NUCLEOTIDE SEQUENCE [LARGE SCALE GENOMIC DNA]</scope>
    <source>
        <strain evidence="1">EP-1</strain>
        <tissue evidence="1">Whole</tissue>
    </source>
</reference>
<accession>A0AAN8XNT0</accession>